<dbReference type="Proteomes" id="UP001549099">
    <property type="component" value="Unassembled WGS sequence"/>
</dbReference>
<dbReference type="PIRSF" id="PIRSF005690">
    <property type="entry name" value="GerBA"/>
    <property type="match status" value="1"/>
</dbReference>
<evidence type="ECO:0000256" key="1">
    <source>
        <dbReference type="ARBA" id="ARBA00005278"/>
    </source>
</evidence>
<feature type="transmembrane region" description="Helical" evidence="3">
    <location>
        <begin position="405"/>
        <end position="424"/>
    </location>
</feature>
<dbReference type="RefSeq" id="WP_354198956.1">
    <property type="nucleotide sequence ID" value="NZ_JBEPLW010000030.1"/>
</dbReference>
<dbReference type="InterPro" id="IPR004995">
    <property type="entry name" value="Spore_Ger"/>
</dbReference>
<evidence type="ECO:0000313" key="4">
    <source>
        <dbReference type="EMBL" id="MET3576691.1"/>
    </source>
</evidence>
<evidence type="ECO:0000256" key="2">
    <source>
        <dbReference type="ARBA" id="ARBA00023136"/>
    </source>
</evidence>
<feature type="transmembrane region" description="Helical" evidence="3">
    <location>
        <begin position="380"/>
        <end position="399"/>
    </location>
</feature>
<keyword evidence="3" id="KW-0812">Transmembrane</keyword>
<dbReference type="PANTHER" id="PTHR22550">
    <property type="entry name" value="SPORE GERMINATION PROTEIN"/>
    <property type="match status" value="1"/>
</dbReference>
<accession>A0ABV2GEH6</accession>
<dbReference type="EMBL" id="JBEPLW010000030">
    <property type="protein sequence ID" value="MET3576691.1"/>
    <property type="molecule type" value="Genomic_DNA"/>
</dbReference>
<keyword evidence="2 3" id="KW-0472">Membrane</keyword>
<reference evidence="4 5" key="1">
    <citation type="submission" date="2024-06" db="EMBL/GenBank/DDBJ databases">
        <title>Genomic Encyclopedia of Type Strains, Phase IV (KMG-IV): sequencing the most valuable type-strain genomes for metagenomic binning, comparative biology and taxonomic classification.</title>
        <authorList>
            <person name="Goeker M."/>
        </authorList>
    </citation>
    <scope>NUCLEOTIDE SEQUENCE [LARGE SCALE GENOMIC DNA]</scope>
    <source>
        <strain evidence="4 5">DSM 26128</strain>
    </source>
</reference>
<comment type="similarity">
    <text evidence="1">Belongs to the GerABKA family.</text>
</comment>
<evidence type="ECO:0000256" key="3">
    <source>
        <dbReference type="SAM" id="Phobius"/>
    </source>
</evidence>
<dbReference type="PANTHER" id="PTHR22550:SF5">
    <property type="entry name" value="LEUCINE ZIPPER PROTEIN 4"/>
    <property type="match status" value="1"/>
</dbReference>
<keyword evidence="5" id="KW-1185">Reference proteome</keyword>
<keyword evidence="3" id="KW-1133">Transmembrane helix</keyword>
<organism evidence="4 5">
    <name type="scientific">Bhargavaea ullalensis</name>
    <dbReference type="NCBI Taxonomy" id="1265685"/>
    <lineage>
        <taxon>Bacteria</taxon>
        <taxon>Bacillati</taxon>
        <taxon>Bacillota</taxon>
        <taxon>Bacilli</taxon>
        <taxon>Bacillales</taxon>
        <taxon>Caryophanaceae</taxon>
        <taxon>Bhargavaea</taxon>
    </lineage>
</organism>
<feature type="transmembrane region" description="Helical" evidence="3">
    <location>
        <begin position="313"/>
        <end position="335"/>
    </location>
</feature>
<sequence>MGGFLNRLFGGDEGGGDNTGTEGLPTSFSDSLDCNVDQFKAEFRYPENSALKFRELLIPSVNRRAMVLFVDGAADTVQINDYVIRPLLETDRKMEGLQSLPVEIKNNILTGSGSELLEGFPQAIKKLVNGSTIILVDGEEQAIVVETEGFENRSVAEPTREVVIKGPRSAFIESAAINRSLLRRQVKDHRLVSETMTVGKESPQEVSILYMAHIADPALVQNVKESLSKVEKDAILTLSAMEELIESRPYSLFPSTMTTERPDRAGSFLLEGHVVMLMDNSPDALIAPITFWSMFHTAEDQFLRWAFGNFARIVRLIALFLSLLMPALYLAVVTFHPEMIPTDLMLAIAASRERVPFPTLLELLLMEITFEILREAGIRVPTPLGTTIGIVGALILGQAAVQANLVSPLLVVVIAITGLSSFAIPDVGLSVMTRILRFIFVIAAHLLGFVGLALVLAAMLAYATSIKSFGVPFFSPLAPHFPSSRDLFLRPILKKQWLRPLSMSPKDQIRDEPEGGDGP</sequence>
<dbReference type="InterPro" id="IPR050768">
    <property type="entry name" value="UPF0353/GerABKA_families"/>
</dbReference>
<gene>
    <name evidence="4" type="ORF">ABID49_002620</name>
</gene>
<evidence type="ECO:0000313" key="5">
    <source>
        <dbReference type="Proteomes" id="UP001549099"/>
    </source>
</evidence>
<name>A0ABV2GEH6_9BACL</name>
<feature type="transmembrane region" description="Helical" evidence="3">
    <location>
        <begin position="436"/>
        <end position="463"/>
    </location>
</feature>
<protein>
    <submittedName>
        <fullName evidence="4">Spore germination protein KA</fullName>
    </submittedName>
</protein>
<comment type="caution">
    <text evidence="4">The sequence shown here is derived from an EMBL/GenBank/DDBJ whole genome shotgun (WGS) entry which is preliminary data.</text>
</comment>
<dbReference type="Pfam" id="PF03323">
    <property type="entry name" value="GerA"/>
    <property type="match status" value="1"/>
</dbReference>
<proteinExistence type="inferred from homology"/>